<feature type="signal peptide" evidence="4">
    <location>
        <begin position="1"/>
        <end position="23"/>
    </location>
</feature>
<evidence type="ECO:0000256" key="4">
    <source>
        <dbReference type="SAM" id="SignalP"/>
    </source>
</evidence>
<dbReference type="InterPro" id="IPR017439">
    <property type="entry name" value="Amidohydrolase"/>
</dbReference>
<dbReference type="EMBL" id="JAZHOG010000003">
    <property type="protein sequence ID" value="MEJ8567234.1"/>
    <property type="molecule type" value="Genomic_DNA"/>
</dbReference>
<comment type="caution">
    <text evidence="6">The sequence shown here is derived from an EMBL/GenBank/DDBJ whole genome shotgun (WGS) entry which is preliminary data.</text>
</comment>
<evidence type="ECO:0000256" key="1">
    <source>
        <dbReference type="ARBA" id="ARBA00006153"/>
    </source>
</evidence>
<dbReference type="GO" id="GO:0046872">
    <property type="term" value="F:metal ion binding"/>
    <property type="evidence" value="ECO:0007669"/>
    <property type="project" value="UniProtKB-KW"/>
</dbReference>
<dbReference type="InterPro" id="IPR002933">
    <property type="entry name" value="Peptidase_M20"/>
</dbReference>
<dbReference type="Pfam" id="PF01546">
    <property type="entry name" value="Peptidase_M20"/>
    <property type="match status" value="1"/>
</dbReference>
<dbReference type="GO" id="GO:0016787">
    <property type="term" value="F:hydrolase activity"/>
    <property type="evidence" value="ECO:0007669"/>
    <property type="project" value="UniProtKB-KW"/>
</dbReference>
<dbReference type="RefSeq" id="WP_354694547.1">
    <property type="nucleotide sequence ID" value="NZ_JAZHOG010000003.1"/>
</dbReference>
<keyword evidence="3" id="KW-0464">Manganese</keyword>
<feature type="binding site" evidence="3">
    <location>
        <position position="137"/>
    </location>
    <ligand>
        <name>Mn(2+)</name>
        <dbReference type="ChEBI" id="CHEBI:29035"/>
        <label>2</label>
    </ligand>
</feature>
<dbReference type="PIRSF" id="PIRSF005962">
    <property type="entry name" value="Pept_M20D_amidohydro"/>
    <property type="match status" value="1"/>
</dbReference>
<dbReference type="Proteomes" id="UP001359886">
    <property type="component" value="Unassembled WGS sequence"/>
</dbReference>
<dbReference type="PANTHER" id="PTHR11014">
    <property type="entry name" value="PEPTIDASE M20 FAMILY MEMBER"/>
    <property type="match status" value="1"/>
</dbReference>
<gene>
    <name evidence="6" type="ORF">V3330_06310</name>
</gene>
<proteinExistence type="inferred from homology"/>
<feature type="domain" description="Peptidase M20 dimerisation" evidence="5">
    <location>
        <begin position="225"/>
        <end position="318"/>
    </location>
</feature>
<dbReference type="FunFam" id="3.30.70.360:FF:000014">
    <property type="entry name" value="N-acyl-L-amino acid amidohydrolase"/>
    <property type="match status" value="1"/>
</dbReference>
<dbReference type="InterPro" id="IPR036264">
    <property type="entry name" value="Bact_exopeptidase_dim_dom"/>
</dbReference>
<feature type="binding site" evidence="3">
    <location>
        <position position="401"/>
    </location>
    <ligand>
        <name>Mn(2+)</name>
        <dbReference type="ChEBI" id="CHEBI:29035"/>
        <label>2</label>
    </ligand>
</feature>
<dbReference type="AlphaFoldDB" id="A0AAW9RCX3"/>
<dbReference type="SUPFAM" id="SSF53187">
    <property type="entry name" value="Zn-dependent exopeptidases"/>
    <property type="match status" value="1"/>
</dbReference>
<feature type="binding site" evidence="3">
    <location>
        <position position="202"/>
    </location>
    <ligand>
        <name>Mn(2+)</name>
        <dbReference type="ChEBI" id="CHEBI:29035"/>
        <label>2</label>
    </ligand>
</feature>
<evidence type="ECO:0000256" key="3">
    <source>
        <dbReference type="PIRSR" id="PIRSR005962-1"/>
    </source>
</evidence>
<keyword evidence="2" id="KW-0378">Hydrolase</keyword>
<dbReference type="NCBIfam" id="TIGR01891">
    <property type="entry name" value="amidohydrolases"/>
    <property type="match status" value="1"/>
</dbReference>
<organism evidence="6 7">
    <name type="scientific">Elongatibacter sediminis</name>
    <dbReference type="NCBI Taxonomy" id="3119006"/>
    <lineage>
        <taxon>Bacteria</taxon>
        <taxon>Pseudomonadati</taxon>
        <taxon>Pseudomonadota</taxon>
        <taxon>Gammaproteobacteria</taxon>
        <taxon>Chromatiales</taxon>
        <taxon>Wenzhouxiangellaceae</taxon>
        <taxon>Elongatibacter</taxon>
    </lineage>
</organism>
<dbReference type="Gene3D" id="3.40.630.10">
    <property type="entry name" value="Zn peptidases"/>
    <property type="match status" value="1"/>
</dbReference>
<keyword evidence="4" id="KW-0732">Signal</keyword>
<evidence type="ECO:0000313" key="7">
    <source>
        <dbReference type="Proteomes" id="UP001359886"/>
    </source>
</evidence>
<keyword evidence="3" id="KW-0479">Metal-binding</keyword>
<dbReference type="PANTHER" id="PTHR11014:SF63">
    <property type="entry name" value="METALLOPEPTIDASE, PUTATIVE (AFU_ORTHOLOGUE AFUA_6G09600)-RELATED"/>
    <property type="match status" value="1"/>
</dbReference>
<dbReference type="Pfam" id="PF07687">
    <property type="entry name" value="M20_dimer"/>
    <property type="match status" value="1"/>
</dbReference>
<sequence length="432" mass="46530">MRNTFALQAFTLLLAATVVPAQAIEPDELDRLAADAQDQVVQWRRWFHEHPELSNREVNTAERVAEILRGMGLEPKTGIAHTGITAVIEGGKPGPMVAIRTDMDGLPVTEETGLPFASKQRAEYNGQEVGVMHACGHDAHMAMLLGAAQVLLAVRDELPGSVMLIFQPAEEGAPAGEEGGAELMLKEGIWDERKPEAVFGIHVGINQPGGELSVKPGPLMAASDRYEIRVLGKQTHGARPWNGVDPIVVASQIVLGLQTIASRQVDVTQAPSIISVGRITGGIRNNVIPDSVELEGTIRTFDQAMREDIHAAMERTARGIAESAGAEIEFEIDYGYPPVVNDADLVARMMPTLERVAPVNSLNPQTVAEDFSFFANETPGVFIFLGNSPPGVDPATQPSNHSPLFTTHEPNMEVGVRAFAHLVVDYLEGQGD</sequence>
<keyword evidence="7" id="KW-1185">Reference proteome</keyword>
<name>A0AAW9RCX3_9GAMM</name>
<evidence type="ECO:0000256" key="2">
    <source>
        <dbReference type="ARBA" id="ARBA00022801"/>
    </source>
</evidence>
<evidence type="ECO:0000313" key="6">
    <source>
        <dbReference type="EMBL" id="MEJ8567234.1"/>
    </source>
</evidence>
<accession>A0AAW9RCX3</accession>
<feature type="binding site" evidence="3">
    <location>
        <position position="135"/>
    </location>
    <ligand>
        <name>Mn(2+)</name>
        <dbReference type="ChEBI" id="CHEBI:29035"/>
        <label>2</label>
    </ligand>
</feature>
<reference evidence="6 7" key="1">
    <citation type="submission" date="2024-02" db="EMBL/GenBank/DDBJ databases">
        <title>A novel Wenzhouxiangellaceae bacterium, isolated from coastal sediments.</title>
        <authorList>
            <person name="Du Z.-J."/>
            <person name="Ye Y.-Q."/>
            <person name="Zhang X.-Y."/>
        </authorList>
    </citation>
    <scope>NUCLEOTIDE SEQUENCE [LARGE SCALE GENOMIC DNA]</scope>
    <source>
        <strain evidence="6 7">CH-27</strain>
    </source>
</reference>
<comment type="cofactor">
    <cofactor evidence="3">
        <name>Mn(2+)</name>
        <dbReference type="ChEBI" id="CHEBI:29035"/>
    </cofactor>
    <text evidence="3">The Mn(2+) ion enhances activity.</text>
</comment>
<dbReference type="InterPro" id="IPR011650">
    <property type="entry name" value="Peptidase_M20_dimer"/>
</dbReference>
<feature type="chain" id="PRO_5043634233" evidence="4">
    <location>
        <begin position="24"/>
        <end position="432"/>
    </location>
</feature>
<evidence type="ECO:0000259" key="5">
    <source>
        <dbReference type="Pfam" id="PF07687"/>
    </source>
</evidence>
<dbReference type="SUPFAM" id="SSF55031">
    <property type="entry name" value="Bacterial exopeptidase dimerisation domain"/>
    <property type="match status" value="1"/>
</dbReference>
<feature type="binding site" evidence="3">
    <location>
        <position position="171"/>
    </location>
    <ligand>
        <name>Mn(2+)</name>
        <dbReference type="ChEBI" id="CHEBI:29035"/>
        <label>2</label>
    </ligand>
</feature>
<comment type="similarity">
    <text evidence="1">Belongs to the peptidase M20 family.</text>
</comment>
<protein>
    <submittedName>
        <fullName evidence="6">Amidohydrolase</fullName>
    </submittedName>
</protein>
<dbReference type="Gene3D" id="3.30.70.360">
    <property type="match status" value="1"/>
</dbReference>